<proteinExistence type="predicted"/>
<dbReference type="EMBL" id="CAKOGP040002328">
    <property type="protein sequence ID" value="CAJ1967475.1"/>
    <property type="molecule type" value="Genomic_DNA"/>
</dbReference>
<keyword evidence="5" id="KW-1185">Reference proteome</keyword>
<evidence type="ECO:0000256" key="2">
    <source>
        <dbReference type="SAM" id="Phobius"/>
    </source>
</evidence>
<name>A0AAD2GBF2_9STRA</name>
<dbReference type="Proteomes" id="UP001295423">
    <property type="component" value="Unassembled WGS sequence"/>
</dbReference>
<evidence type="ECO:0000313" key="3">
    <source>
        <dbReference type="EMBL" id="CAJ1949237.1"/>
    </source>
</evidence>
<accession>A0AAD2GBF2</accession>
<feature type="compositionally biased region" description="Polar residues" evidence="1">
    <location>
        <begin position="1"/>
        <end position="16"/>
    </location>
</feature>
<evidence type="ECO:0008006" key="6">
    <source>
        <dbReference type="Google" id="ProtNLM"/>
    </source>
</evidence>
<evidence type="ECO:0000313" key="5">
    <source>
        <dbReference type="Proteomes" id="UP001295423"/>
    </source>
</evidence>
<dbReference type="EMBL" id="CAKOGP040001758">
    <property type="protein sequence ID" value="CAJ1949237.1"/>
    <property type="molecule type" value="Genomic_DNA"/>
</dbReference>
<keyword evidence="2" id="KW-0472">Membrane</keyword>
<feature type="transmembrane region" description="Helical" evidence="2">
    <location>
        <begin position="192"/>
        <end position="210"/>
    </location>
</feature>
<keyword evidence="2" id="KW-0812">Transmembrane</keyword>
<protein>
    <recommendedName>
        <fullName evidence="6">Transmembrane protein</fullName>
    </recommendedName>
</protein>
<evidence type="ECO:0000256" key="1">
    <source>
        <dbReference type="SAM" id="MobiDB-lite"/>
    </source>
</evidence>
<comment type="caution">
    <text evidence="4">The sequence shown here is derived from an EMBL/GenBank/DDBJ whole genome shotgun (WGS) entry which is preliminary data.</text>
</comment>
<reference evidence="4" key="1">
    <citation type="submission" date="2023-08" db="EMBL/GenBank/DDBJ databases">
        <authorList>
            <person name="Audoor S."/>
            <person name="Bilcke G."/>
        </authorList>
    </citation>
    <scope>NUCLEOTIDE SEQUENCE</scope>
</reference>
<dbReference type="AlphaFoldDB" id="A0AAD2GBF2"/>
<feature type="region of interest" description="Disordered" evidence="1">
    <location>
        <begin position="1"/>
        <end position="111"/>
    </location>
</feature>
<feature type="transmembrane region" description="Helical" evidence="2">
    <location>
        <begin position="295"/>
        <end position="313"/>
    </location>
</feature>
<feature type="compositionally biased region" description="Acidic residues" evidence="1">
    <location>
        <begin position="19"/>
        <end position="35"/>
    </location>
</feature>
<feature type="compositionally biased region" description="Polar residues" evidence="1">
    <location>
        <begin position="137"/>
        <end position="152"/>
    </location>
</feature>
<keyword evidence="2" id="KW-1133">Transmembrane helix</keyword>
<evidence type="ECO:0000313" key="4">
    <source>
        <dbReference type="EMBL" id="CAJ1967475.1"/>
    </source>
</evidence>
<gene>
    <name evidence="3" type="ORF">CYCCA115_LOCUS11993</name>
    <name evidence="4" type="ORF">CYCCA115_LOCUS22792</name>
</gene>
<feature type="compositionally biased region" description="Acidic residues" evidence="1">
    <location>
        <begin position="91"/>
        <end position="102"/>
    </location>
</feature>
<sequence length="337" mass="37954">MMTSMWQRWTTTPSSSDDFLLEEGAAAEERDEHDEHDDLPKQVHVGLSIDSSHKSETSSLSDFEEGMPLWARDNTPPRSNLRTLNGGEDGNNIDDDDDDGQDEPPNHRPHVPLNLEIDPIGFQIPIPQRWPISLDSPHTSTLTQRSKTSTIPCSLPTLPMNGSQLRGPDDDAVAKMDPFQMQNKKAVSGKKLMRMVFAVLAIGLMAVSVHQQRALPELWWEREQGGAKLRRHNLPTFTTQQRKAQPQLATFDTNNHQVPQRRSNLAFARASSQLPVFETQSDDELFTDISNSSPFVSFLGGCAFVAILLETGWKGYQKSKLQRNQTQAIRRLYKQTN</sequence>
<organism evidence="4 5">
    <name type="scientific">Cylindrotheca closterium</name>
    <dbReference type="NCBI Taxonomy" id="2856"/>
    <lineage>
        <taxon>Eukaryota</taxon>
        <taxon>Sar</taxon>
        <taxon>Stramenopiles</taxon>
        <taxon>Ochrophyta</taxon>
        <taxon>Bacillariophyta</taxon>
        <taxon>Bacillariophyceae</taxon>
        <taxon>Bacillariophycidae</taxon>
        <taxon>Bacillariales</taxon>
        <taxon>Bacillariaceae</taxon>
        <taxon>Cylindrotheca</taxon>
    </lineage>
</organism>
<feature type="region of interest" description="Disordered" evidence="1">
    <location>
        <begin position="137"/>
        <end position="164"/>
    </location>
</feature>